<gene>
    <name evidence="1" type="ORF">BDN72DRAFT_153111</name>
</gene>
<organism evidence="1 2">
    <name type="scientific">Pluteus cervinus</name>
    <dbReference type="NCBI Taxonomy" id="181527"/>
    <lineage>
        <taxon>Eukaryota</taxon>
        <taxon>Fungi</taxon>
        <taxon>Dikarya</taxon>
        <taxon>Basidiomycota</taxon>
        <taxon>Agaricomycotina</taxon>
        <taxon>Agaricomycetes</taxon>
        <taxon>Agaricomycetidae</taxon>
        <taxon>Agaricales</taxon>
        <taxon>Pluteineae</taxon>
        <taxon>Pluteaceae</taxon>
        <taxon>Pluteus</taxon>
    </lineage>
</organism>
<evidence type="ECO:0000313" key="1">
    <source>
        <dbReference type="EMBL" id="TFK73792.1"/>
    </source>
</evidence>
<keyword evidence="2" id="KW-1185">Reference proteome</keyword>
<protein>
    <submittedName>
        <fullName evidence="1">Uncharacterized protein</fullName>
    </submittedName>
</protein>
<evidence type="ECO:0000313" key="2">
    <source>
        <dbReference type="Proteomes" id="UP000308600"/>
    </source>
</evidence>
<reference evidence="1 2" key="1">
    <citation type="journal article" date="2019" name="Nat. Ecol. Evol.">
        <title>Megaphylogeny resolves global patterns of mushroom evolution.</title>
        <authorList>
            <person name="Varga T."/>
            <person name="Krizsan K."/>
            <person name="Foldi C."/>
            <person name="Dima B."/>
            <person name="Sanchez-Garcia M."/>
            <person name="Sanchez-Ramirez S."/>
            <person name="Szollosi G.J."/>
            <person name="Szarkandi J.G."/>
            <person name="Papp V."/>
            <person name="Albert L."/>
            <person name="Andreopoulos W."/>
            <person name="Angelini C."/>
            <person name="Antonin V."/>
            <person name="Barry K.W."/>
            <person name="Bougher N.L."/>
            <person name="Buchanan P."/>
            <person name="Buyck B."/>
            <person name="Bense V."/>
            <person name="Catcheside P."/>
            <person name="Chovatia M."/>
            <person name="Cooper J."/>
            <person name="Damon W."/>
            <person name="Desjardin D."/>
            <person name="Finy P."/>
            <person name="Geml J."/>
            <person name="Haridas S."/>
            <person name="Hughes K."/>
            <person name="Justo A."/>
            <person name="Karasinski D."/>
            <person name="Kautmanova I."/>
            <person name="Kiss B."/>
            <person name="Kocsube S."/>
            <person name="Kotiranta H."/>
            <person name="LaButti K.M."/>
            <person name="Lechner B.E."/>
            <person name="Liimatainen K."/>
            <person name="Lipzen A."/>
            <person name="Lukacs Z."/>
            <person name="Mihaltcheva S."/>
            <person name="Morgado L.N."/>
            <person name="Niskanen T."/>
            <person name="Noordeloos M.E."/>
            <person name="Ohm R.A."/>
            <person name="Ortiz-Santana B."/>
            <person name="Ovrebo C."/>
            <person name="Racz N."/>
            <person name="Riley R."/>
            <person name="Savchenko A."/>
            <person name="Shiryaev A."/>
            <person name="Soop K."/>
            <person name="Spirin V."/>
            <person name="Szebenyi C."/>
            <person name="Tomsovsky M."/>
            <person name="Tulloss R.E."/>
            <person name="Uehling J."/>
            <person name="Grigoriev I.V."/>
            <person name="Vagvolgyi C."/>
            <person name="Papp T."/>
            <person name="Martin F.M."/>
            <person name="Miettinen O."/>
            <person name="Hibbett D.S."/>
            <person name="Nagy L.G."/>
        </authorList>
    </citation>
    <scope>NUCLEOTIDE SEQUENCE [LARGE SCALE GENOMIC DNA]</scope>
    <source>
        <strain evidence="1 2">NL-1719</strain>
    </source>
</reference>
<dbReference type="EMBL" id="ML208273">
    <property type="protein sequence ID" value="TFK73792.1"/>
    <property type="molecule type" value="Genomic_DNA"/>
</dbReference>
<proteinExistence type="predicted"/>
<name>A0ACD3B9W4_9AGAR</name>
<accession>A0ACD3B9W4</accession>
<dbReference type="Proteomes" id="UP000308600">
    <property type="component" value="Unassembled WGS sequence"/>
</dbReference>
<sequence>MPVPRQLQESCGCLVIAVRCSRGAIDDHVASDTFGVRQCFKVWNQKSNGIQLGNIHLDHKRAGLTCTTSLHPILYKAVLLQCNLSASSSPLVRQSTT</sequence>